<organism evidence="1">
    <name type="scientific">candidate division WWE3 bacterium</name>
    <dbReference type="NCBI Taxonomy" id="2053526"/>
    <lineage>
        <taxon>Bacteria</taxon>
        <taxon>Katanobacteria</taxon>
    </lineage>
</organism>
<dbReference type="AlphaFoldDB" id="A0A7C1P627"/>
<protein>
    <submittedName>
        <fullName evidence="1">Uncharacterized protein</fullName>
    </submittedName>
</protein>
<accession>A0A7C1P627</accession>
<evidence type="ECO:0000313" key="1">
    <source>
        <dbReference type="EMBL" id="HEB13911.1"/>
    </source>
</evidence>
<dbReference type="Proteomes" id="UP000885744">
    <property type="component" value="Unassembled WGS sequence"/>
</dbReference>
<reference evidence="1" key="1">
    <citation type="journal article" date="2020" name="mSystems">
        <title>Genome- and Community-Level Interaction Insights into Carbon Utilization and Element Cycling Functions of Hydrothermarchaeota in Hydrothermal Sediment.</title>
        <authorList>
            <person name="Zhou Z."/>
            <person name="Liu Y."/>
            <person name="Xu W."/>
            <person name="Pan J."/>
            <person name="Luo Z.H."/>
            <person name="Li M."/>
        </authorList>
    </citation>
    <scope>NUCLEOTIDE SEQUENCE [LARGE SCALE GENOMIC DNA]</scope>
    <source>
        <strain evidence="1">HyVt-365</strain>
    </source>
</reference>
<dbReference type="EMBL" id="DRHH01000027">
    <property type="protein sequence ID" value="HEB13911.1"/>
    <property type="molecule type" value="Genomic_DNA"/>
</dbReference>
<sequence length="73" mass="7832">MAVKGDSVGKVTIPTGETELSVDYTDLTETSKVFFTLDRAVAAGVEKTPGEGFKLILANPADLPVTIDYWIVE</sequence>
<name>A0A7C1P627_UNCKA</name>
<comment type="caution">
    <text evidence="1">The sequence shown here is derived from an EMBL/GenBank/DDBJ whole genome shotgun (WGS) entry which is preliminary data.</text>
</comment>
<gene>
    <name evidence="1" type="ORF">ENI09_00660</name>
</gene>
<proteinExistence type="predicted"/>